<dbReference type="AlphaFoldDB" id="A0A8R1ITI2"/>
<evidence type="ECO:0000313" key="3">
    <source>
        <dbReference type="Proteomes" id="UP000005237"/>
    </source>
</evidence>
<accession>A0A8R1ITI2</accession>
<feature type="region of interest" description="Disordered" evidence="1">
    <location>
        <begin position="16"/>
        <end position="35"/>
    </location>
</feature>
<reference evidence="2" key="2">
    <citation type="submission" date="2022-06" db="UniProtKB">
        <authorList>
            <consortium name="EnsemblMetazoa"/>
        </authorList>
    </citation>
    <scope>IDENTIFICATION</scope>
    <source>
        <strain evidence="2">DF5081</strain>
    </source>
</reference>
<dbReference type="Proteomes" id="UP000005237">
    <property type="component" value="Unassembled WGS sequence"/>
</dbReference>
<proteinExistence type="predicted"/>
<dbReference type="EnsemblMetazoa" id="CJA42923a.1">
    <property type="protein sequence ID" value="CJA42923a.1"/>
    <property type="gene ID" value="WBGene00218771"/>
</dbReference>
<name>A0A8R1ITI2_CAEJA</name>
<evidence type="ECO:0000256" key="1">
    <source>
        <dbReference type="SAM" id="MobiDB-lite"/>
    </source>
</evidence>
<feature type="compositionally biased region" description="Basic and acidic residues" evidence="1">
    <location>
        <begin position="22"/>
        <end position="35"/>
    </location>
</feature>
<sequence length="87" mass="9503">MCFMTFSGEKSGDIFDGFGDGNEGKSGEGGVNDKENERINSRAISFGSSYRKTDRAVIRENQRRNQGTICKSLAGSAVFTAFILPRL</sequence>
<evidence type="ECO:0000313" key="2">
    <source>
        <dbReference type="EnsemblMetazoa" id="CJA42923a.1"/>
    </source>
</evidence>
<reference evidence="3" key="1">
    <citation type="submission" date="2010-08" db="EMBL/GenBank/DDBJ databases">
        <authorList>
            <consortium name="Caenorhabditis japonica Sequencing Consortium"/>
            <person name="Wilson R.K."/>
        </authorList>
    </citation>
    <scope>NUCLEOTIDE SEQUENCE [LARGE SCALE GENOMIC DNA]</scope>
    <source>
        <strain evidence="3">DF5081</strain>
    </source>
</reference>
<protein>
    <submittedName>
        <fullName evidence="2">Uncharacterized protein</fullName>
    </submittedName>
</protein>
<keyword evidence="3" id="KW-1185">Reference proteome</keyword>
<organism evidence="2 3">
    <name type="scientific">Caenorhabditis japonica</name>
    <dbReference type="NCBI Taxonomy" id="281687"/>
    <lineage>
        <taxon>Eukaryota</taxon>
        <taxon>Metazoa</taxon>
        <taxon>Ecdysozoa</taxon>
        <taxon>Nematoda</taxon>
        <taxon>Chromadorea</taxon>
        <taxon>Rhabditida</taxon>
        <taxon>Rhabditina</taxon>
        <taxon>Rhabditomorpha</taxon>
        <taxon>Rhabditoidea</taxon>
        <taxon>Rhabditidae</taxon>
        <taxon>Peloderinae</taxon>
        <taxon>Caenorhabditis</taxon>
    </lineage>
</organism>